<organism evidence="1 2">
    <name type="scientific">Candidatus Magnetaquiglobus chichijimensis</name>
    <dbReference type="NCBI Taxonomy" id="3141448"/>
    <lineage>
        <taxon>Bacteria</taxon>
        <taxon>Pseudomonadati</taxon>
        <taxon>Pseudomonadota</taxon>
        <taxon>Magnetococcia</taxon>
        <taxon>Magnetococcales</taxon>
        <taxon>Candidatus Magnetaquicoccaceae</taxon>
        <taxon>Candidatus Magnetaquiglobus</taxon>
    </lineage>
</organism>
<dbReference type="EMBL" id="BAAFGK010000001">
    <property type="protein sequence ID" value="GAB0055943.1"/>
    <property type="molecule type" value="Genomic_DNA"/>
</dbReference>
<comment type="caution">
    <text evidence="1">The sequence shown here is derived from an EMBL/GenBank/DDBJ whole genome shotgun (WGS) entry which is preliminary data.</text>
</comment>
<reference evidence="1 2" key="2">
    <citation type="submission" date="2024-09" db="EMBL/GenBank/DDBJ databases">
        <title>Draft genome sequence of Candidatus Magnetaquicoccaceae bacterium FCR-1.</title>
        <authorList>
            <person name="Shimoshige H."/>
            <person name="Shimamura S."/>
            <person name="Taoka A."/>
            <person name="Kobayashi H."/>
            <person name="Maekawa T."/>
        </authorList>
    </citation>
    <scope>NUCLEOTIDE SEQUENCE [LARGE SCALE GENOMIC DNA]</scope>
    <source>
        <strain evidence="1 2">FCR-1</strain>
    </source>
</reference>
<name>A0ABQ0C4X2_9PROT</name>
<evidence type="ECO:0000313" key="1">
    <source>
        <dbReference type="EMBL" id="GAB0055943.1"/>
    </source>
</evidence>
<reference evidence="1 2" key="1">
    <citation type="submission" date="2024-05" db="EMBL/GenBank/DDBJ databases">
        <authorList>
            <consortium name="Candidatus Magnetaquicoccaceae bacterium FCR-1 genome sequencing consortium"/>
            <person name="Shimoshige H."/>
            <person name="Shimamura S."/>
            <person name="Taoka A."/>
            <person name="Kobayashi H."/>
            <person name="Maekawa T."/>
        </authorList>
    </citation>
    <scope>NUCLEOTIDE SEQUENCE [LARGE SCALE GENOMIC DNA]</scope>
    <source>
        <strain evidence="1 2">FCR-1</strain>
    </source>
</reference>
<keyword evidence="2" id="KW-1185">Reference proteome</keyword>
<gene>
    <name evidence="1" type="ORF">SIID45300_00242</name>
</gene>
<evidence type="ECO:0000313" key="2">
    <source>
        <dbReference type="Proteomes" id="UP001628193"/>
    </source>
</evidence>
<dbReference type="Proteomes" id="UP001628193">
    <property type="component" value="Unassembled WGS sequence"/>
</dbReference>
<protein>
    <submittedName>
        <fullName evidence="1">Uncharacterized protein</fullName>
    </submittedName>
</protein>
<accession>A0ABQ0C4X2</accession>
<dbReference type="RefSeq" id="WP_420903653.1">
    <property type="nucleotide sequence ID" value="NZ_BAAFGK010000001.1"/>
</dbReference>
<sequence length="290" mass="31498">MTGGMRGATHGWLAMALMLTVALEEASGTPLDAAAWARWLPATVRPGGFAPLSPPDAERMELAFRDTMRGRDNRADWRRLGFELAWPDSATLLIGERANQGQGLYLLRPERTGGVFIQAPHRFFDQGTGEITRRLFERGGVAGAAWNTRHRHETPHSDLAHVDPSPFTAFGRAIAATHPHARIVQLHGFDEKKRAAHDPRTSDLIVSSGTRQPSAPVEKVAKCLKQADLGTVSLYPTEVEILGGTTNATGRAVRAMGFPGFIHLEISHALRNRLLADPDALARLDGCLAG</sequence>
<proteinExistence type="predicted"/>